<proteinExistence type="predicted"/>
<dbReference type="PANTHER" id="PTHR13696:SF96">
    <property type="entry name" value="COBQ_COBB_MIND_PARA NUCLEOTIDE BINDING DOMAIN-CONTAINING PROTEIN"/>
    <property type="match status" value="1"/>
</dbReference>
<evidence type="ECO:0000313" key="2">
    <source>
        <dbReference type="EMBL" id="OCX76703.1"/>
    </source>
</evidence>
<dbReference type="InterPro" id="IPR027417">
    <property type="entry name" value="P-loop_NTPase"/>
</dbReference>
<reference evidence="2 3" key="1">
    <citation type="journal article" date="2016" name="Int. J. Mol. Sci.">
        <title>Comparative genomics of the extreme acidophile Acidithiobacillus thiooxidans reveals intraspecific divergence and niche adaptation.</title>
        <authorList>
            <person name="Zhang X."/>
            <person name="Feng X."/>
            <person name="Tao J."/>
            <person name="Ma L."/>
            <person name="Xiao Y."/>
            <person name="Liang Y."/>
            <person name="Liu X."/>
            <person name="Yin H."/>
        </authorList>
    </citation>
    <scope>NUCLEOTIDE SEQUENCE [LARGE SCALE GENOMIC DNA]</scope>
    <source>
        <strain evidence="2 3">A02</strain>
    </source>
</reference>
<dbReference type="Proteomes" id="UP000094893">
    <property type="component" value="Unassembled WGS sequence"/>
</dbReference>
<sequence length="210" mass="22501">MSECKVVSVIAEKGGVGKTTVALTLAVAAVQAGNKVAVFDLDPQATATQWTDRREAEFPWVVAIPSTRLSVSLENAKAQGVNFVVIDTPPHAGSASVEAVRYSDLTVIPVEPHLYTIETLPKLNDIIRLGGDRPALFLISKAATQGKEGLDAATYITKQGFNVCPTILHLRAAHRHAGNVGMTAQEYEPKGKASEESNLVYMYTLSLLTI</sequence>
<dbReference type="EMBL" id="LWSA01000021">
    <property type="protein sequence ID" value="OCX76703.1"/>
    <property type="molecule type" value="Genomic_DNA"/>
</dbReference>
<dbReference type="PIRSF" id="PIRSF009320">
    <property type="entry name" value="Nuc_binding_HP_1000"/>
    <property type="match status" value="1"/>
</dbReference>
<gene>
    <name evidence="2" type="ORF">A6P07_01900</name>
</gene>
<dbReference type="SUPFAM" id="SSF52540">
    <property type="entry name" value="P-loop containing nucleoside triphosphate hydrolases"/>
    <property type="match status" value="1"/>
</dbReference>
<dbReference type="RefSeq" id="WP_024894655.1">
    <property type="nucleotide sequence ID" value="NZ_LWRZ01000114.1"/>
</dbReference>
<dbReference type="InterPro" id="IPR050678">
    <property type="entry name" value="DNA_Partitioning_ATPase"/>
</dbReference>
<name>A0A1C2IZ39_ACITH</name>
<dbReference type="PANTHER" id="PTHR13696">
    <property type="entry name" value="P-LOOP CONTAINING NUCLEOSIDE TRIPHOSPHATE HYDROLASE"/>
    <property type="match status" value="1"/>
</dbReference>
<dbReference type="InterPro" id="IPR002586">
    <property type="entry name" value="CobQ/CobB/MinD/ParA_Nub-bd_dom"/>
</dbReference>
<dbReference type="CDD" id="cd02042">
    <property type="entry name" value="ParAB_family"/>
    <property type="match status" value="1"/>
</dbReference>
<dbReference type="AlphaFoldDB" id="A0A1C2IZ39"/>
<feature type="domain" description="CobQ/CobB/MinD/ParA nucleotide binding" evidence="1">
    <location>
        <begin position="8"/>
        <end position="93"/>
    </location>
</feature>
<protein>
    <recommendedName>
        <fullName evidence="1">CobQ/CobB/MinD/ParA nucleotide binding domain-containing protein</fullName>
    </recommendedName>
</protein>
<organism evidence="2 3">
    <name type="scientific">Acidithiobacillus thiooxidans</name>
    <name type="common">Thiobacillus thiooxidans</name>
    <dbReference type="NCBI Taxonomy" id="930"/>
    <lineage>
        <taxon>Bacteria</taxon>
        <taxon>Pseudomonadati</taxon>
        <taxon>Pseudomonadota</taxon>
        <taxon>Acidithiobacillia</taxon>
        <taxon>Acidithiobacillales</taxon>
        <taxon>Acidithiobacillaceae</taxon>
        <taxon>Acidithiobacillus</taxon>
    </lineage>
</organism>
<dbReference type="Pfam" id="PF01656">
    <property type="entry name" value="CbiA"/>
    <property type="match status" value="1"/>
</dbReference>
<dbReference type="Gene3D" id="3.40.50.300">
    <property type="entry name" value="P-loop containing nucleotide triphosphate hydrolases"/>
    <property type="match status" value="1"/>
</dbReference>
<evidence type="ECO:0000259" key="1">
    <source>
        <dbReference type="Pfam" id="PF01656"/>
    </source>
</evidence>
<comment type="caution">
    <text evidence="2">The sequence shown here is derived from an EMBL/GenBank/DDBJ whole genome shotgun (WGS) entry which is preliminary data.</text>
</comment>
<accession>A0A1C2IZ39</accession>
<evidence type="ECO:0000313" key="3">
    <source>
        <dbReference type="Proteomes" id="UP000094893"/>
    </source>
</evidence>